<reference evidence="3 4" key="1">
    <citation type="submission" date="2018-01" db="EMBL/GenBank/DDBJ databases">
        <title>Halomonas endophytica sp. nov., isolated from storage liquid in the stems of Populus euphratica.</title>
        <authorList>
            <person name="Chen C."/>
        </authorList>
    </citation>
    <scope>NUCLEOTIDE SEQUENCE [LARGE SCALE GENOMIC DNA]</scope>
    <source>
        <strain evidence="3 4">DSM 26881</strain>
    </source>
</reference>
<accession>A0A2N7TJ38</accession>
<dbReference type="AlphaFoldDB" id="A0A2N7TJ38"/>
<evidence type="ECO:0000259" key="2">
    <source>
        <dbReference type="SMART" id="SM00867"/>
    </source>
</evidence>
<dbReference type="Proteomes" id="UP000235346">
    <property type="component" value="Unassembled WGS sequence"/>
</dbReference>
<feature type="signal peptide" evidence="1">
    <location>
        <begin position="1"/>
        <end position="34"/>
    </location>
</feature>
<dbReference type="InterPro" id="IPR007372">
    <property type="entry name" value="Lipid/polyisoprenoid-bd_YceI"/>
</dbReference>
<dbReference type="PANTHER" id="PTHR34406:SF1">
    <property type="entry name" value="PROTEIN YCEI"/>
    <property type="match status" value="1"/>
</dbReference>
<dbReference type="InterPro" id="IPR036761">
    <property type="entry name" value="TTHA0802/YceI-like_sf"/>
</dbReference>
<evidence type="ECO:0000313" key="3">
    <source>
        <dbReference type="EMBL" id="PMR68201.1"/>
    </source>
</evidence>
<gene>
    <name evidence="3" type="ORF">C1H66_16420</name>
</gene>
<dbReference type="Gene3D" id="2.40.128.110">
    <property type="entry name" value="Lipid/polyisoprenoid-binding, YceI-like"/>
    <property type="match status" value="1"/>
</dbReference>
<dbReference type="EMBL" id="PNRE01000073">
    <property type="protein sequence ID" value="PMR68201.1"/>
    <property type="molecule type" value="Genomic_DNA"/>
</dbReference>
<feature type="domain" description="Lipid/polyisoprenoid-binding YceI-like" evidence="2">
    <location>
        <begin position="36"/>
        <end position="202"/>
    </location>
</feature>
<dbReference type="OrthoDB" id="9811006at2"/>
<evidence type="ECO:0000256" key="1">
    <source>
        <dbReference type="SAM" id="SignalP"/>
    </source>
</evidence>
<dbReference type="SMART" id="SM00867">
    <property type="entry name" value="YceI"/>
    <property type="match status" value="1"/>
</dbReference>
<protein>
    <recommendedName>
        <fullName evidence="2">Lipid/polyisoprenoid-binding YceI-like domain-containing protein</fullName>
    </recommendedName>
</protein>
<organism evidence="3 4">
    <name type="scientific">Halomonas heilongjiangensis</name>
    <dbReference type="NCBI Taxonomy" id="1387883"/>
    <lineage>
        <taxon>Bacteria</taxon>
        <taxon>Pseudomonadati</taxon>
        <taxon>Pseudomonadota</taxon>
        <taxon>Gammaproteobacteria</taxon>
        <taxon>Oceanospirillales</taxon>
        <taxon>Halomonadaceae</taxon>
        <taxon>Halomonas</taxon>
    </lineage>
</organism>
<comment type="caution">
    <text evidence="3">The sequence shown here is derived from an EMBL/GenBank/DDBJ whole genome shotgun (WGS) entry which is preliminary data.</text>
</comment>
<name>A0A2N7TJ38_9GAMM</name>
<dbReference type="SUPFAM" id="SSF101874">
    <property type="entry name" value="YceI-like"/>
    <property type="match status" value="1"/>
</dbReference>
<dbReference type="Pfam" id="PF04264">
    <property type="entry name" value="YceI"/>
    <property type="match status" value="1"/>
</dbReference>
<sequence length="204" mass="22209">MLKKTALATALIATALIATALIATALAGASQAQADDYVIDTEGQHAFIQFKINHLGYSYILGNFEEFSGQFSYDPEDLEAASVEMEVQVDSLTTNHAERDKHFISSDFLDAGEYPTATFVSTGFTPNGDDEGVLTGDLTLHGETREIEMPVTLMGEGEDPWGGYRAGFEGSTLLTLADFGIDMSDFPEVMHELELYVTFEGVRQ</sequence>
<dbReference type="NCBIfam" id="NF002994">
    <property type="entry name" value="PRK03757.1"/>
    <property type="match status" value="1"/>
</dbReference>
<keyword evidence="1" id="KW-0732">Signal</keyword>
<feature type="chain" id="PRO_5015009173" description="Lipid/polyisoprenoid-binding YceI-like domain-containing protein" evidence="1">
    <location>
        <begin position="35"/>
        <end position="204"/>
    </location>
</feature>
<dbReference type="RefSeq" id="WP_102628954.1">
    <property type="nucleotide sequence ID" value="NZ_PDOH01000050.1"/>
</dbReference>
<evidence type="ECO:0000313" key="4">
    <source>
        <dbReference type="Proteomes" id="UP000235346"/>
    </source>
</evidence>
<proteinExistence type="predicted"/>
<dbReference type="PANTHER" id="PTHR34406">
    <property type="entry name" value="PROTEIN YCEI"/>
    <property type="match status" value="1"/>
</dbReference>
<keyword evidence="4" id="KW-1185">Reference proteome</keyword>